<feature type="transmembrane region" description="Helical" evidence="1">
    <location>
        <begin position="82"/>
        <end position="101"/>
    </location>
</feature>
<feature type="transmembrane region" description="Helical" evidence="1">
    <location>
        <begin position="368"/>
        <end position="389"/>
    </location>
</feature>
<evidence type="ECO:0000313" key="3">
    <source>
        <dbReference type="Proteomes" id="UP000680132"/>
    </source>
</evidence>
<feature type="transmembrane region" description="Helical" evidence="1">
    <location>
        <begin position="267"/>
        <end position="286"/>
    </location>
</feature>
<protein>
    <submittedName>
        <fullName evidence="2">Oligosaccharide repeat unit polymerase</fullName>
    </submittedName>
</protein>
<dbReference type="AlphaFoldDB" id="A0A939TXK9"/>
<organism evidence="2 3">
    <name type="scientific">Microbacterium stercoris</name>
    <dbReference type="NCBI Taxonomy" id="2820289"/>
    <lineage>
        <taxon>Bacteria</taxon>
        <taxon>Bacillati</taxon>
        <taxon>Actinomycetota</taxon>
        <taxon>Actinomycetes</taxon>
        <taxon>Micrococcales</taxon>
        <taxon>Microbacteriaceae</taxon>
        <taxon>Microbacterium</taxon>
    </lineage>
</organism>
<feature type="transmembrane region" description="Helical" evidence="1">
    <location>
        <begin position="57"/>
        <end position="75"/>
    </location>
</feature>
<proteinExistence type="predicted"/>
<sequence>MAAVTSKADANAIARHFGGGLLFAVALAAFIGGLEYAYANRMAPRFGYLGYVYHEPAAEWMFATYLMLLITALFLPRRTDRFSGFAVWFLYAAVVVPVATVPLYNSTRDPGDTFLFACYCAAIWAGVALIIRRRQTPTIVPVRLRTDSRLLWTGIVLVSLATYVSVYVSFGISFNVVNVFDVYDTRLDYRDGLASSGPLVGYLIFNQGNVVNPLLMAIGVFRRRCMPVALGVIGQLILYSTAGYKTVLISIPLCIALAFVLRKRKQFSGITVFVGATLLVWGAIIIDRIAPALGIVDLFVSRVFIMAGHLVPFFLQVYDGQPWALWDYSFLGPFVTTPYTMSPGFHVGLVAFGQPEVQANASLFADGYANLGLVGIAIEAAFLVLLLVFVDSASRGIPIAIVIPTALLPVFAIANASPFTALFSLGFALMFVLFAVHPRSAPERAPEDAPALPLAVTR</sequence>
<accession>A0A939TXK9</accession>
<feature type="transmembrane region" description="Helical" evidence="1">
    <location>
        <begin position="200"/>
        <end position="221"/>
    </location>
</feature>
<keyword evidence="1" id="KW-0812">Transmembrane</keyword>
<comment type="caution">
    <text evidence="2">The sequence shown here is derived from an EMBL/GenBank/DDBJ whole genome shotgun (WGS) entry which is preliminary data.</text>
</comment>
<feature type="transmembrane region" description="Helical" evidence="1">
    <location>
        <begin position="151"/>
        <end position="180"/>
    </location>
</feature>
<name>A0A939TXK9_9MICO</name>
<evidence type="ECO:0000313" key="2">
    <source>
        <dbReference type="EMBL" id="MBO3663752.1"/>
    </source>
</evidence>
<dbReference type="EMBL" id="JAGFOA010000003">
    <property type="protein sequence ID" value="MBO3663752.1"/>
    <property type="molecule type" value="Genomic_DNA"/>
</dbReference>
<keyword evidence="1" id="KW-0472">Membrane</keyword>
<feature type="transmembrane region" description="Helical" evidence="1">
    <location>
        <begin position="396"/>
        <end position="413"/>
    </location>
</feature>
<evidence type="ECO:0000256" key="1">
    <source>
        <dbReference type="SAM" id="Phobius"/>
    </source>
</evidence>
<keyword evidence="1" id="KW-1133">Transmembrane helix</keyword>
<feature type="transmembrane region" description="Helical" evidence="1">
    <location>
        <begin position="242"/>
        <end position="261"/>
    </location>
</feature>
<keyword evidence="3" id="KW-1185">Reference proteome</keyword>
<feature type="transmembrane region" description="Helical" evidence="1">
    <location>
        <begin position="298"/>
        <end position="318"/>
    </location>
</feature>
<feature type="transmembrane region" description="Helical" evidence="1">
    <location>
        <begin position="113"/>
        <end position="131"/>
    </location>
</feature>
<feature type="transmembrane region" description="Helical" evidence="1">
    <location>
        <begin position="12"/>
        <end position="37"/>
    </location>
</feature>
<dbReference type="RefSeq" id="WP_208503152.1">
    <property type="nucleotide sequence ID" value="NZ_JAGFOA010000003.1"/>
</dbReference>
<reference evidence="2" key="1">
    <citation type="submission" date="2021-03" db="EMBL/GenBank/DDBJ databases">
        <title>Microbacterium sp. nov., a novel actinobacterium isolated from cow dung.</title>
        <authorList>
            <person name="Zhang L."/>
        </authorList>
    </citation>
    <scope>NUCLEOTIDE SEQUENCE</scope>
    <source>
        <strain evidence="2">NEAU-LLB</strain>
    </source>
</reference>
<feature type="transmembrane region" description="Helical" evidence="1">
    <location>
        <begin position="419"/>
        <end position="436"/>
    </location>
</feature>
<dbReference type="Proteomes" id="UP000680132">
    <property type="component" value="Unassembled WGS sequence"/>
</dbReference>
<gene>
    <name evidence="2" type="ORF">J5V96_09510</name>
</gene>